<proteinExistence type="predicted"/>
<protein>
    <submittedName>
        <fullName evidence="1">Uncharacterized protein</fullName>
    </submittedName>
</protein>
<comment type="caution">
    <text evidence="1">The sequence shown here is derived from an EMBL/GenBank/DDBJ whole genome shotgun (WGS) entry which is preliminary data.</text>
</comment>
<accession>B5VYZ1</accession>
<organism evidence="1 2">
    <name type="scientific">Limnospira maxima CS-328</name>
    <dbReference type="NCBI Taxonomy" id="513049"/>
    <lineage>
        <taxon>Bacteria</taxon>
        <taxon>Bacillati</taxon>
        <taxon>Cyanobacteriota</taxon>
        <taxon>Cyanophyceae</taxon>
        <taxon>Oscillatoriophycideae</taxon>
        <taxon>Oscillatoriales</taxon>
        <taxon>Sirenicapillariaceae</taxon>
        <taxon>Limnospira</taxon>
    </lineage>
</organism>
<reference evidence="1 2" key="1">
    <citation type="journal article" date="2011" name="Appl. Environ. Microbiol.">
        <title>Contribution of a Sodium Ion Gradient to Energy Conservation during Fermentation in the Cyanobacterium Arthrospira (Spirulina) maxima CS-328.</title>
        <authorList>
            <person name="Carrieri D."/>
            <person name="Ananyev G."/>
            <person name="Lenz O."/>
            <person name="Bryant D.A."/>
            <person name="Dismukes G.C."/>
        </authorList>
    </citation>
    <scope>NUCLEOTIDE SEQUENCE [LARGE SCALE GENOMIC DNA]</scope>
    <source>
        <strain evidence="1 2">CS-328</strain>
    </source>
</reference>
<dbReference type="RefSeq" id="WP_006668895.1">
    <property type="nucleotide sequence ID" value="NZ_ABYK01000010.1"/>
</dbReference>
<gene>
    <name evidence="1" type="ORF">AmaxDRAFT_1790</name>
</gene>
<evidence type="ECO:0000313" key="1">
    <source>
        <dbReference type="EMBL" id="EDZ95520.1"/>
    </source>
</evidence>
<dbReference type="EMBL" id="ABYK01000010">
    <property type="protein sequence ID" value="EDZ95520.1"/>
    <property type="molecule type" value="Genomic_DNA"/>
</dbReference>
<dbReference type="Proteomes" id="UP000004061">
    <property type="component" value="Unassembled WGS sequence"/>
</dbReference>
<name>B5VYZ1_LIMMA</name>
<sequence>MNVLIPIALLIVYVGGVWKFWSGFGRTNFEKSFGNRVSLSLLWPILLIANRSYRQNFSKALKGSKR</sequence>
<dbReference type="AlphaFoldDB" id="B5VYZ1"/>
<keyword evidence="2" id="KW-1185">Reference proteome</keyword>
<evidence type="ECO:0000313" key="2">
    <source>
        <dbReference type="Proteomes" id="UP000004061"/>
    </source>
</evidence>